<organism evidence="1 2">
    <name type="scientific">Xanthomonas albilineans (strain GPE PC73 / CFBP 7063)</name>
    <dbReference type="NCBI Taxonomy" id="380358"/>
    <lineage>
        <taxon>Bacteria</taxon>
        <taxon>Pseudomonadati</taxon>
        <taxon>Pseudomonadota</taxon>
        <taxon>Gammaproteobacteria</taxon>
        <taxon>Lysobacterales</taxon>
        <taxon>Lysobacteraceae</taxon>
        <taxon>Xanthomonas</taxon>
    </lineage>
</organism>
<dbReference type="KEGG" id="xal:XALC_1511"/>
<protein>
    <submittedName>
        <fullName evidence="1">Probable xsa-associated protein</fullName>
    </submittedName>
</protein>
<dbReference type="AlphaFoldDB" id="D2UAJ4"/>
<dbReference type="Proteomes" id="UP000001890">
    <property type="component" value="Chromosome"/>
</dbReference>
<gene>
    <name evidence="1" type="primary">xapM</name>
    <name evidence="1" type="ordered locus">XALc_1511</name>
</gene>
<dbReference type="EMBL" id="FP565176">
    <property type="protein sequence ID" value="CBA16016.1"/>
    <property type="molecule type" value="Genomic_DNA"/>
</dbReference>
<dbReference type="RefSeq" id="WP_012916019.1">
    <property type="nucleotide sequence ID" value="NC_013722.1"/>
</dbReference>
<dbReference type="GeneID" id="57876814"/>
<accession>D2UAJ4</accession>
<name>D2UAJ4_XANAP</name>
<evidence type="ECO:0000313" key="2">
    <source>
        <dbReference type="Proteomes" id="UP000001890"/>
    </source>
</evidence>
<dbReference type="eggNOG" id="COG1511">
    <property type="taxonomic scope" value="Bacteria"/>
</dbReference>
<proteinExistence type="predicted"/>
<evidence type="ECO:0000313" key="1">
    <source>
        <dbReference type="EMBL" id="CBA16016.1"/>
    </source>
</evidence>
<keyword evidence="2" id="KW-1185">Reference proteome</keyword>
<sequence length="566" mass="63448">MLQYVGEICAPHNLSYGKNIDSSRNRIEIEGNVKIPRPKLCNEIAAVFSADQAINANMKILQKCDFGQSTSDAFRKKSFFNHASNLVGKTIHPQVADRFRSEVSFDGTGKIIGFKKEISNNKFDFLIKNCIHSINETPHLIENKIRTPGECLINIAISLDSVMPPIPLKDEIQATIRYTWLDGGLSRQALVNLIELIKLRTRFNAPELYPKIRRKIDDIAGTLEKETFQTKRNDNFYGRLFETHLSEYLIKNPDYAMMEVRDAVAAFILQDFISPLLTCKGNEESQSAICERLASLMEDDPPSWRCNIESVKKFLASKSQADFIEMMKYHGEFSVPLILSVAVKYITIAPGLQELKNKASEFYIEKIIPQRELRKLILSNNAHNKKSNLYGLMLPYQRGANAGYSMSGGIGIRPIDRYALPGVEDGMHEDDLVASSNEITIGTGVSGSSNILNFLFNKIRKTSTNFPMDAGRLAVASWLAYSGGHSFNEAYSVFSYNNAGKFKSISFKSLAEDYDLMNKGVEHAYNQVLQTAKRLQKPGSGQLPPHVRVSASRKIDPAIARGLRAH</sequence>
<reference evidence="1 2" key="1">
    <citation type="journal article" date="2009" name="BMC Genomics">
        <title>The complete genome sequence of Xanthomonas albilineans provides new insights into the reductive genome evolution of the xylem-limited Xanthomonadaceae.</title>
        <authorList>
            <person name="Pieretti I."/>
            <person name="Royer M."/>
            <person name="Barbe V."/>
            <person name="Carrere S."/>
            <person name="Koebnik R."/>
            <person name="Cociancich S."/>
            <person name="Couloux A."/>
            <person name="Darrasse A."/>
            <person name="Gouzy J."/>
            <person name="Jacques M.A."/>
            <person name="Lauber E."/>
            <person name="Manceau C."/>
            <person name="Mangenot S."/>
            <person name="Poussier S."/>
            <person name="Segurens B."/>
            <person name="Szurek B."/>
            <person name="Verdier V."/>
            <person name="Arlat M."/>
            <person name="Rott P."/>
        </authorList>
    </citation>
    <scope>NUCLEOTIDE SEQUENCE [LARGE SCALE GENOMIC DNA]</scope>
    <source>
        <strain evidence="2">GPE PC73 / CFBP 7063</strain>
    </source>
</reference>